<accession>A0ABX2N6K1</accession>
<proteinExistence type="predicted"/>
<evidence type="ECO:0000313" key="3">
    <source>
        <dbReference type="Proteomes" id="UP000652427"/>
    </source>
</evidence>
<comment type="caution">
    <text evidence="2">The sequence shown here is derived from an EMBL/GenBank/DDBJ whole genome shotgun (WGS) entry which is preliminary data.</text>
</comment>
<dbReference type="Gene3D" id="2.40.10.220">
    <property type="entry name" value="predicted glycosyltransferase like domains"/>
    <property type="match status" value="1"/>
</dbReference>
<dbReference type="Proteomes" id="UP000652427">
    <property type="component" value="Unassembled WGS sequence"/>
</dbReference>
<evidence type="ECO:0000313" key="2">
    <source>
        <dbReference type="EMBL" id="NVD29317.1"/>
    </source>
</evidence>
<name>A0ABX2N6K1_9SPHN</name>
<protein>
    <submittedName>
        <fullName evidence="2">PilZ domain-containing protein</fullName>
    </submittedName>
</protein>
<evidence type="ECO:0000259" key="1">
    <source>
        <dbReference type="Pfam" id="PF07238"/>
    </source>
</evidence>
<feature type="domain" description="PilZ" evidence="1">
    <location>
        <begin position="10"/>
        <end position="87"/>
    </location>
</feature>
<sequence>MSYGIAPHENRCAPRYRLSIPAKMRFSCSSSFPVEVTDMSLAGFACDALTASPAGTLCWLTLPGLGALEAEVVRHDNDGIGCAFKNLLNLAVFNHYVRKYPVKNKVG</sequence>
<keyword evidence="3" id="KW-1185">Reference proteome</keyword>
<reference evidence="2 3" key="1">
    <citation type="submission" date="2020-06" db="EMBL/GenBank/DDBJ databases">
        <authorList>
            <person name="Kim S.-J."/>
            <person name="Park S.-J."/>
        </authorList>
    </citation>
    <scope>NUCLEOTIDE SEQUENCE [LARGE SCALE GENOMIC DNA]</scope>
    <source>
        <strain evidence="2 3">SW-151</strain>
    </source>
</reference>
<dbReference type="EMBL" id="JABWMH010000005">
    <property type="protein sequence ID" value="NVD29317.1"/>
    <property type="molecule type" value="Genomic_DNA"/>
</dbReference>
<dbReference type="Pfam" id="PF07238">
    <property type="entry name" value="PilZ"/>
    <property type="match status" value="1"/>
</dbReference>
<gene>
    <name evidence="2" type="ORF">HUO14_15570</name>
</gene>
<dbReference type="InterPro" id="IPR009875">
    <property type="entry name" value="PilZ_domain"/>
</dbReference>
<dbReference type="SUPFAM" id="SSF141371">
    <property type="entry name" value="PilZ domain-like"/>
    <property type="match status" value="1"/>
</dbReference>
<organism evidence="2 3">
    <name type="scientific">Parasphingorhabdus flavimaris</name>
    <dbReference type="NCBI Taxonomy" id="266812"/>
    <lineage>
        <taxon>Bacteria</taxon>
        <taxon>Pseudomonadati</taxon>
        <taxon>Pseudomonadota</taxon>
        <taxon>Alphaproteobacteria</taxon>
        <taxon>Sphingomonadales</taxon>
        <taxon>Sphingomonadaceae</taxon>
        <taxon>Parasphingorhabdus</taxon>
    </lineage>
</organism>